<dbReference type="EMBL" id="GDHF01019121">
    <property type="protein sequence ID" value="JAI33193.1"/>
    <property type="molecule type" value="Transcribed_RNA"/>
</dbReference>
<evidence type="ECO:0000313" key="4">
    <source>
        <dbReference type="EMBL" id="JAI51739.1"/>
    </source>
</evidence>
<accession>A0A0K8WL36</accession>
<dbReference type="AlphaFoldDB" id="A0A0K8WL36"/>
<feature type="region of interest" description="Disordered" evidence="1">
    <location>
        <begin position="45"/>
        <end position="65"/>
    </location>
</feature>
<protein>
    <submittedName>
        <fullName evidence="4">Uncharacterized protein</fullName>
    </submittedName>
</protein>
<feature type="compositionally biased region" description="Basic residues" evidence="1">
    <location>
        <begin position="1"/>
        <end position="21"/>
    </location>
</feature>
<dbReference type="EMBL" id="GDHF01012157">
    <property type="protein sequence ID" value="JAI40157.1"/>
    <property type="molecule type" value="Transcribed_RNA"/>
</dbReference>
<dbReference type="EMBL" id="GDHF01000575">
    <property type="protein sequence ID" value="JAI51739.1"/>
    <property type="molecule type" value="Transcribed_RNA"/>
</dbReference>
<feature type="compositionally biased region" description="Basic residues" evidence="1">
    <location>
        <begin position="45"/>
        <end position="57"/>
    </location>
</feature>
<evidence type="ECO:0000256" key="1">
    <source>
        <dbReference type="SAM" id="MobiDB-lite"/>
    </source>
</evidence>
<name>A0A0K8WL36_BACLA</name>
<organism evidence="4">
    <name type="scientific">Bactrocera latifrons</name>
    <name type="common">Malaysian fruit fly</name>
    <name type="synonym">Chaetodacus latifrons</name>
    <dbReference type="NCBI Taxonomy" id="174628"/>
    <lineage>
        <taxon>Eukaryota</taxon>
        <taxon>Metazoa</taxon>
        <taxon>Ecdysozoa</taxon>
        <taxon>Arthropoda</taxon>
        <taxon>Hexapoda</taxon>
        <taxon>Insecta</taxon>
        <taxon>Pterygota</taxon>
        <taxon>Neoptera</taxon>
        <taxon>Endopterygota</taxon>
        <taxon>Diptera</taxon>
        <taxon>Brachycera</taxon>
        <taxon>Muscomorpha</taxon>
        <taxon>Tephritoidea</taxon>
        <taxon>Tephritidae</taxon>
        <taxon>Bactrocera</taxon>
        <taxon>Bactrocera</taxon>
    </lineage>
</organism>
<evidence type="ECO:0000313" key="3">
    <source>
        <dbReference type="EMBL" id="JAI40157.1"/>
    </source>
</evidence>
<sequence>MRIGRKQKQKWIRRRGSKRNNNKSIAATVATANDPNATFLTKLKRKRNRGKARKKFQRLSANEKLSAQKILAQKLNNRQSESKDSGPSNPQIVSAMVSEVQYSYNHS</sequence>
<evidence type="ECO:0000313" key="2">
    <source>
        <dbReference type="EMBL" id="JAI33193.1"/>
    </source>
</evidence>
<proteinExistence type="predicted"/>
<feature type="region of interest" description="Disordered" evidence="1">
    <location>
        <begin position="1"/>
        <end position="26"/>
    </location>
</feature>
<gene>
    <name evidence="3" type="ORF">c5_g1_i5</name>
    <name evidence="2" type="ORF">c5_g1_i7</name>
    <name evidence="4" type="ORF">c5_g1_i8</name>
</gene>
<dbReference type="OrthoDB" id="392925at2759"/>
<reference evidence="4" key="1">
    <citation type="submission" date="2015-06" db="EMBL/GenBank/DDBJ databases">
        <authorList>
            <person name="Hoefler B.C."/>
            <person name="Straight P.D."/>
        </authorList>
    </citation>
    <scope>NUCLEOTIDE SEQUENCE</scope>
</reference>